<sequence>MKSTFDRLSATLVKNYQIAPEAVSINTGFASLNMDSLDVAELLFDIEDEFKVTFPAEPEQLPTVGDVVRYIDRLVIAQGASDERMDVGALPALQTS</sequence>
<evidence type="ECO:0000256" key="2">
    <source>
        <dbReference type="ARBA" id="ARBA00022553"/>
    </source>
</evidence>
<evidence type="ECO:0000259" key="3">
    <source>
        <dbReference type="PROSITE" id="PS50075"/>
    </source>
</evidence>
<dbReference type="PROSITE" id="PS50075">
    <property type="entry name" value="CARRIER"/>
    <property type="match status" value="1"/>
</dbReference>
<keyword evidence="5" id="KW-1185">Reference proteome</keyword>
<dbReference type="InterPro" id="IPR006162">
    <property type="entry name" value="Ppantetheine_attach_site"/>
</dbReference>
<gene>
    <name evidence="4" type="ORF">ABXR19_07235</name>
</gene>
<dbReference type="InterPro" id="IPR009081">
    <property type="entry name" value="PP-bd_ACP"/>
</dbReference>
<organism evidence="4 5">
    <name type="scientific">Uliginosibacterium flavum</name>
    <dbReference type="NCBI Taxonomy" id="1396831"/>
    <lineage>
        <taxon>Bacteria</taxon>
        <taxon>Pseudomonadati</taxon>
        <taxon>Pseudomonadota</taxon>
        <taxon>Betaproteobacteria</taxon>
        <taxon>Rhodocyclales</taxon>
        <taxon>Zoogloeaceae</taxon>
        <taxon>Uliginosibacterium</taxon>
    </lineage>
</organism>
<evidence type="ECO:0000256" key="1">
    <source>
        <dbReference type="ARBA" id="ARBA00022450"/>
    </source>
</evidence>
<reference evidence="4 5" key="1">
    <citation type="submission" date="2024-07" db="EMBL/GenBank/DDBJ databases">
        <title>Uliginosibacterium flavum JJ3220;KACC:17644.</title>
        <authorList>
            <person name="Kim M.K."/>
        </authorList>
    </citation>
    <scope>NUCLEOTIDE SEQUENCE [LARGE SCALE GENOMIC DNA]</scope>
    <source>
        <strain evidence="4 5">KACC:17644</strain>
    </source>
</reference>
<keyword evidence="2" id="KW-0597">Phosphoprotein</keyword>
<protein>
    <submittedName>
        <fullName evidence="4">Phosphopantetheine-binding protein</fullName>
    </submittedName>
</protein>
<proteinExistence type="predicted"/>
<name>A0ABV2TLE3_9RHOO</name>
<dbReference type="EMBL" id="JBEWZI010000006">
    <property type="protein sequence ID" value="MET7013978.1"/>
    <property type="molecule type" value="Genomic_DNA"/>
</dbReference>
<dbReference type="Pfam" id="PF00550">
    <property type="entry name" value="PP-binding"/>
    <property type="match status" value="1"/>
</dbReference>
<accession>A0ABV2TLE3</accession>
<evidence type="ECO:0000313" key="5">
    <source>
        <dbReference type="Proteomes" id="UP001549691"/>
    </source>
</evidence>
<dbReference type="InterPro" id="IPR036736">
    <property type="entry name" value="ACP-like_sf"/>
</dbReference>
<dbReference type="SUPFAM" id="SSF47336">
    <property type="entry name" value="ACP-like"/>
    <property type="match status" value="1"/>
</dbReference>
<dbReference type="Proteomes" id="UP001549691">
    <property type="component" value="Unassembled WGS sequence"/>
</dbReference>
<comment type="caution">
    <text evidence="4">The sequence shown here is derived from an EMBL/GenBank/DDBJ whole genome shotgun (WGS) entry which is preliminary data.</text>
</comment>
<dbReference type="RefSeq" id="WP_354600440.1">
    <property type="nucleotide sequence ID" value="NZ_JBEWZI010000006.1"/>
</dbReference>
<keyword evidence="1" id="KW-0596">Phosphopantetheine</keyword>
<evidence type="ECO:0000313" key="4">
    <source>
        <dbReference type="EMBL" id="MET7013978.1"/>
    </source>
</evidence>
<feature type="domain" description="Carrier" evidence="3">
    <location>
        <begin position="2"/>
        <end position="75"/>
    </location>
</feature>
<dbReference type="Gene3D" id="1.10.1200.10">
    <property type="entry name" value="ACP-like"/>
    <property type="match status" value="1"/>
</dbReference>
<dbReference type="PROSITE" id="PS00012">
    <property type="entry name" value="PHOSPHOPANTETHEINE"/>
    <property type="match status" value="1"/>
</dbReference>